<dbReference type="SUPFAM" id="SSF144232">
    <property type="entry name" value="HIT/MYND zinc finger-like"/>
    <property type="match status" value="1"/>
</dbReference>
<dbReference type="OrthoDB" id="57654at2759"/>
<evidence type="ECO:0000313" key="7">
    <source>
        <dbReference type="Proteomes" id="UP000664859"/>
    </source>
</evidence>
<gene>
    <name evidence="6" type="ORF">JKP88DRAFT_275825</name>
</gene>
<dbReference type="Proteomes" id="UP000664859">
    <property type="component" value="Unassembled WGS sequence"/>
</dbReference>
<dbReference type="InterPro" id="IPR002893">
    <property type="entry name" value="Znf_MYND"/>
</dbReference>
<keyword evidence="1" id="KW-0479">Metal-binding</keyword>
<feature type="domain" description="MYND-type" evidence="5">
    <location>
        <begin position="208"/>
        <end position="247"/>
    </location>
</feature>
<dbReference type="Gene3D" id="6.10.140.2220">
    <property type="match status" value="1"/>
</dbReference>
<accession>A0A835Z7G1</accession>
<dbReference type="PROSITE" id="PS01360">
    <property type="entry name" value="ZF_MYND_1"/>
    <property type="match status" value="1"/>
</dbReference>
<dbReference type="GO" id="GO:0008270">
    <property type="term" value="F:zinc ion binding"/>
    <property type="evidence" value="ECO:0007669"/>
    <property type="project" value="UniProtKB-KW"/>
</dbReference>
<dbReference type="PROSITE" id="PS50865">
    <property type="entry name" value="ZF_MYND_2"/>
    <property type="match status" value="1"/>
</dbReference>
<reference evidence="6" key="1">
    <citation type="submission" date="2021-02" db="EMBL/GenBank/DDBJ databases">
        <title>First Annotated Genome of the Yellow-green Alga Tribonema minus.</title>
        <authorList>
            <person name="Mahan K.M."/>
        </authorList>
    </citation>
    <scope>NUCLEOTIDE SEQUENCE</scope>
    <source>
        <strain evidence="6">UTEX B ZZ1240</strain>
    </source>
</reference>
<comment type="caution">
    <text evidence="6">The sequence shown here is derived from an EMBL/GenBank/DDBJ whole genome shotgun (WGS) entry which is preliminary data.</text>
</comment>
<evidence type="ECO:0000313" key="6">
    <source>
        <dbReference type="EMBL" id="KAG5188616.1"/>
    </source>
</evidence>
<protein>
    <recommendedName>
        <fullName evidence="5">MYND-type domain-containing protein</fullName>
    </recommendedName>
</protein>
<sequence>MERPRPQAEYLLEGVDDMAAAAAAGGEREFESVRVAIKCCTRRRTATRFDRWLAFALRGFEHHGRGAVIQVFTSITGVLRGSPMEYQYVPAEDMMELGYRGPGAGEAFANYDPEEEFLLATFYVQNYRRGSTDLSRQLREVCKAVAPHLTTPFEKVVSRVSIGNLVVIDAAFRDAVASLPGAPDDVPASVPDPNPDFDRWGTGPGTACDGCGSADRIRLKACGRCGDAKYCGAECQRDDWPRHKTECGTCKRLRDDTLREMANPDS</sequence>
<name>A0A835Z7G1_9STRA</name>
<keyword evidence="7" id="KW-1185">Reference proteome</keyword>
<evidence type="ECO:0000256" key="3">
    <source>
        <dbReference type="ARBA" id="ARBA00022833"/>
    </source>
</evidence>
<organism evidence="6 7">
    <name type="scientific">Tribonema minus</name>
    <dbReference type="NCBI Taxonomy" id="303371"/>
    <lineage>
        <taxon>Eukaryota</taxon>
        <taxon>Sar</taxon>
        <taxon>Stramenopiles</taxon>
        <taxon>Ochrophyta</taxon>
        <taxon>PX clade</taxon>
        <taxon>Xanthophyceae</taxon>
        <taxon>Tribonematales</taxon>
        <taxon>Tribonemataceae</taxon>
        <taxon>Tribonema</taxon>
    </lineage>
</organism>
<keyword evidence="2 4" id="KW-0863">Zinc-finger</keyword>
<dbReference type="AlphaFoldDB" id="A0A835Z7G1"/>
<evidence type="ECO:0000256" key="2">
    <source>
        <dbReference type="ARBA" id="ARBA00022771"/>
    </source>
</evidence>
<proteinExistence type="predicted"/>
<evidence type="ECO:0000259" key="5">
    <source>
        <dbReference type="PROSITE" id="PS50865"/>
    </source>
</evidence>
<evidence type="ECO:0000256" key="1">
    <source>
        <dbReference type="ARBA" id="ARBA00022723"/>
    </source>
</evidence>
<dbReference type="EMBL" id="JAFCMP010000068">
    <property type="protein sequence ID" value="KAG5188616.1"/>
    <property type="molecule type" value="Genomic_DNA"/>
</dbReference>
<dbReference type="Pfam" id="PF01753">
    <property type="entry name" value="zf-MYND"/>
    <property type="match status" value="1"/>
</dbReference>
<evidence type="ECO:0000256" key="4">
    <source>
        <dbReference type="PROSITE-ProRule" id="PRU00134"/>
    </source>
</evidence>
<keyword evidence="3" id="KW-0862">Zinc</keyword>